<feature type="domain" description="Ribosomal RNA methyltransferase FtsJ" evidence="1">
    <location>
        <begin position="125"/>
        <end position="301"/>
    </location>
</feature>
<dbReference type="VEuPathDB" id="FungiDB:I7I52_07738"/>
<dbReference type="GO" id="GO:0032259">
    <property type="term" value="P:methylation"/>
    <property type="evidence" value="ECO:0007669"/>
    <property type="project" value="InterPro"/>
</dbReference>
<reference evidence="2 3" key="1">
    <citation type="submission" date="2021-01" db="EMBL/GenBank/DDBJ databases">
        <title>Chromosome-level genome assembly of a human fungal pathogen reveals clustering of transcriptionally co-regulated genes.</title>
        <authorList>
            <person name="Voorhies M."/>
            <person name="Cohen S."/>
            <person name="Shea T.P."/>
            <person name="Petrus S."/>
            <person name="Munoz J.F."/>
            <person name="Poplawski S."/>
            <person name="Goldman W.E."/>
            <person name="Michael T."/>
            <person name="Cuomo C.A."/>
            <person name="Sil A."/>
            <person name="Beyhan S."/>
        </authorList>
    </citation>
    <scope>NUCLEOTIDE SEQUENCE [LARGE SCALE GENOMIC DNA]</scope>
    <source>
        <strain evidence="2 3">G184AR</strain>
    </source>
</reference>
<dbReference type="Pfam" id="PF01728">
    <property type="entry name" value="FtsJ"/>
    <property type="match status" value="1"/>
</dbReference>
<gene>
    <name evidence="2" type="ORF">I7I52_07738</name>
</gene>
<evidence type="ECO:0000259" key="1">
    <source>
        <dbReference type="Pfam" id="PF01728"/>
    </source>
</evidence>
<proteinExistence type="predicted"/>
<dbReference type="GO" id="GO:0008168">
    <property type="term" value="F:methyltransferase activity"/>
    <property type="evidence" value="ECO:0007669"/>
    <property type="project" value="InterPro"/>
</dbReference>
<dbReference type="EMBL" id="JAEVHI010000005">
    <property type="protein sequence ID" value="KAG5290652.1"/>
    <property type="molecule type" value="Genomic_DNA"/>
</dbReference>
<dbReference type="SUPFAM" id="SSF53335">
    <property type="entry name" value="S-adenosyl-L-methionine-dependent methyltransferases"/>
    <property type="match status" value="1"/>
</dbReference>
<organism evidence="2 3">
    <name type="scientific">Ajellomyces capsulatus</name>
    <name type="common">Darling's disease fungus</name>
    <name type="synonym">Histoplasma capsulatum</name>
    <dbReference type="NCBI Taxonomy" id="5037"/>
    <lineage>
        <taxon>Eukaryota</taxon>
        <taxon>Fungi</taxon>
        <taxon>Dikarya</taxon>
        <taxon>Ascomycota</taxon>
        <taxon>Pezizomycotina</taxon>
        <taxon>Eurotiomycetes</taxon>
        <taxon>Eurotiomycetidae</taxon>
        <taxon>Onygenales</taxon>
        <taxon>Ajellomycetaceae</taxon>
        <taxon>Histoplasma</taxon>
    </lineage>
</organism>
<sequence length="376" mass="43005">MNESTSTQMQANGSIYLPSGRSISPQILKSDIDSGADRRQEYGNRAIVLYLLENSVEFRELSDLRKKGWENPAGDKFFKNQRRNADNATQRTAIYFHRLMKKIGEELHQSTDVFAIQRLNPEPPAILDMCMAPGGFLETALRKNPGSHALAFSLPVVNGGHKSLLPRELDVDQRFLDVTMLAADMGVNEIDNNHPDAEHFLPRQFTSYQHFDLVICDGQVLRTHDRAAYRERREAKRLIVTQLALGLQQLRPGGTMVILLHKFEAWDTVNLIWTFWKFSSVRLLKPKAGHTKRSSFYMVAKDIQSRCLEAIQAISRWKEIWRVSTFSSDKEFQEMLWNGEPQAEDILNNFGRELVTLGGKIWKVQAEALAKAPFMK</sequence>
<name>A0A8H7YJ06_AJECA</name>
<dbReference type="InterPro" id="IPR002877">
    <property type="entry name" value="RNA_MeTrfase_FtsJ_dom"/>
</dbReference>
<evidence type="ECO:0000313" key="3">
    <source>
        <dbReference type="Proteomes" id="UP000670092"/>
    </source>
</evidence>
<evidence type="ECO:0000313" key="2">
    <source>
        <dbReference type="EMBL" id="KAG5290652.1"/>
    </source>
</evidence>
<dbReference type="AlphaFoldDB" id="A0A8H7YJ06"/>
<dbReference type="Proteomes" id="UP000670092">
    <property type="component" value="Unassembled WGS sequence"/>
</dbReference>
<protein>
    <recommendedName>
        <fullName evidence="1">Ribosomal RNA methyltransferase FtsJ domain-containing protein</fullName>
    </recommendedName>
</protein>
<dbReference type="OrthoDB" id="417125at2759"/>
<dbReference type="InterPro" id="IPR029063">
    <property type="entry name" value="SAM-dependent_MTases_sf"/>
</dbReference>
<comment type="caution">
    <text evidence="2">The sequence shown here is derived from an EMBL/GenBank/DDBJ whole genome shotgun (WGS) entry which is preliminary data.</text>
</comment>
<accession>A0A8H7YJ06</accession>
<dbReference type="Gene3D" id="3.40.50.150">
    <property type="entry name" value="Vaccinia Virus protein VP39"/>
    <property type="match status" value="1"/>
</dbReference>